<evidence type="ECO:0000256" key="3">
    <source>
        <dbReference type="ARBA" id="ARBA00022603"/>
    </source>
</evidence>
<keyword evidence="5" id="KW-0949">S-adenosyl-L-methionine</keyword>
<dbReference type="InterPro" id="IPR029063">
    <property type="entry name" value="SAM-dependent_MTases_sf"/>
</dbReference>
<evidence type="ECO:0000313" key="10">
    <source>
        <dbReference type="EMBL" id="SVP93324.1"/>
    </source>
</evidence>
<dbReference type="SUPFAM" id="SSF53335">
    <property type="entry name" value="S-adenosyl-L-methionine-dependent methyltransferases"/>
    <property type="match status" value="2"/>
</dbReference>
<dbReference type="VEuPathDB" id="PiroplasmaDB:TA05485"/>
<dbReference type="PANTHER" id="PTHR16121">
    <property type="entry name" value="CAP-SPECIFIC MRNA (NUCLEOSIDE-2'-O-)-METHYLTRANSFERASE 1-RELATED"/>
    <property type="match status" value="1"/>
</dbReference>
<dbReference type="GO" id="GO:0032259">
    <property type="term" value="P:methylation"/>
    <property type="evidence" value="ECO:0007669"/>
    <property type="project" value="UniProtKB-KW"/>
</dbReference>
<gene>
    <name evidence="10" type="ORF">TAT_000231500</name>
    <name evidence="9" type="ORF">TAV_000231600</name>
</gene>
<reference evidence="9" key="1">
    <citation type="submission" date="2018-07" db="EMBL/GenBank/DDBJ databases">
        <authorList>
            <person name="Quirk P.G."/>
            <person name="Krulwich T.A."/>
        </authorList>
    </citation>
    <scope>NUCLEOTIDE SEQUENCE</scope>
    <source>
        <strain evidence="9">Anand</strain>
    </source>
</reference>
<keyword evidence="4 9" id="KW-0808">Transferase</keyword>
<evidence type="ECO:0000256" key="6">
    <source>
        <dbReference type="ARBA" id="ARBA00049477"/>
    </source>
</evidence>
<keyword evidence="3 9" id="KW-0489">Methyltransferase</keyword>
<dbReference type="GO" id="GO:0006370">
    <property type="term" value="P:7-methylguanosine mRNA capping"/>
    <property type="evidence" value="ECO:0007669"/>
    <property type="project" value="TreeGrafter"/>
</dbReference>
<dbReference type="EC" id="2.1.1.296" evidence="1"/>
<name>A0A3B0MYC5_THEAN</name>
<evidence type="ECO:0000256" key="1">
    <source>
        <dbReference type="ARBA" id="ARBA00012770"/>
    </source>
</evidence>
<protein>
    <recommendedName>
        <fullName evidence="2">Cap-specific mRNA (nucleoside-2'-O-)-methyltransferase 2</fullName>
        <ecNumber evidence="1">2.1.1.296</ecNumber>
    </recommendedName>
</protein>
<dbReference type="PANTHER" id="PTHR16121:SF2">
    <property type="entry name" value="CAP-SPECIFIC MRNA (NUCLEOSIDE-2'-O-)-METHYLTRANSFERASE 2"/>
    <property type="match status" value="1"/>
</dbReference>
<dbReference type="EMBL" id="UIVS01000003">
    <property type="protein sequence ID" value="SVP92520.1"/>
    <property type="molecule type" value="Genomic_DNA"/>
</dbReference>
<dbReference type="InterPro" id="IPR025807">
    <property type="entry name" value="Adrift-typ_MeTrfase"/>
</dbReference>
<dbReference type="EMBL" id="UIVT01000003">
    <property type="protein sequence ID" value="SVP93324.1"/>
    <property type="molecule type" value="Genomic_DNA"/>
</dbReference>
<sequence>MSSQSGLNQTLYNNKRFVFRSNLNRLFSDTKKFPPSSNPCSKCILKKKPCICHIINSSVGSYVTEGIDSQIWYRTKRYEIDELNETKCMLNDLRNVLNDVDLEKWSTHTKLLDNTTLVIKHLADVLFLHTLYILKLNVNGRNESGVELVTNAWLKFYEILEVYKLVEYLKPNFKTEGGTLTSFHISECPGAFIASLNHNLKSKNYNGELKWYATSLNPYYEGNNHNVVLAEDILLKETYQNWLLGYDNSGNITKSSTADGSFNCQFDPNNQELLTSPLKFAEVVCALGLLRVGGCFIIKMFNLFEEPSMSIIALLSLCFKRLEVYKPFLSREANSEVYVICLDFNGITSILLSSLCKFVDKYSNNQNNVSIIPKEWIPAGFRAEFVDCAKMFAEIQFRSLRNALSLYKTVLNENPYYKEKREFANAFIKHFNIVPISPELRLVKRAQFGEYLISGKDTCSLGHLDKNYFSKFEERQGYHNLYNSLQKKRLENKASKDIYLQISDGDNVEEYGRSIREVVDFVNKSKVKLLENKADSGDRVELLLKLDEDVFESLLDDLKNQRYLKENWFGIGNMNCEDFKFSFFCNNDLLFYLIYLKSHCCSKIPLTTLQECLEKSSSYGEALTDLNSFPNSSTIHLAFIFKNFLNVNRYKYYLEITSNDFQQFPSISLLKCYNITGSILYNQMNHASEGNSNSHVNSYPDNVNNVNGSNLFIFENIFELQTILNNFPGDGNVELCFEFNYYNLFNSNQSYKSLIGEILESNLKRNCDFIFCDLYNNVNYRELLYKELNTKYILVAQLIQALNCLNDNGDLVLRIFSMFTRFTVGILCCLSTVFDQVILYRPESVVNWSQELFVICKNYKDKDNSICRHFFQCLWDALALHHKTQQTLLQIIKPFHFTTIAKKLYDFNNLLLNNELCELLNKEAVIKEHLTGSKEFLNKFKLLDILYPNKLSEHSDVQLLKLQYMNETSCTVNNFKRKMTHSPQVTESESESNSPIWSDDNLDDDFN</sequence>
<comment type="catalytic activity">
    <reaction evidence="6">
        <text>a 5'-end (N(7)-methyl 5'-triphosphoguanosine)-(2'-O-methyl-ribonucleoside)-(ribonucleotide) in mRNA + S-adenosyl-L-methionine = a 5'-end (N(7)-methyl 5'-triphosphoguanosine)-(2'-O-methyl-ribonucleoside)-(2'-O-methyl-ribonucleotide) in mRNA + S-adenosyl-L-homocysteine + H(+)</text>
        <dbReference type="Rhea" id="RHEA:67024"/>
        <dbReference type="Rhea" id="RHEA-COMP:17169"/>
        <dbReference type="Rhea" id="RHEA-COMP:17170"/>
        <dbReference type="ChEBI" id="CHEBI:15378"/>
        <dbReference type="ChEBI" id="CHEBI:57856"/>
        <dbReference type="ChEBI" id="CHEBI:59789"/>
        <dbReference type="ChEBI" id="CHEBI:167612"/>
        <dbReference type="ChEBI" id="CHEBI:167614"/>
        <dbReference type="EC" id="2.1.1.296"/>
    </reaction>
</comment>
<dbReference type="GO" id="GO:0004483">
    <property type="term" value="F:methyltransferase cap1 activity"/>
    <property type="evidence" value="ECO:0007669"/>
    <property type="project" value="TreeGrafter"/>
</dbReference>
<dbReference type="GO" id="GO:0005634">
    <property type="term" value="C:nucleus"/>
    <property type="evidence" value="ECO:0007669"/>
    <property type="project" value="UniProtKB-ARBA"/>
</dbReference>
<accession>A0A3B0MYC5</accession>
<evidence type="ECO:0000259" key="8">
    <source>
        <dbReference type="PROSITE" id="PS51614"/>
    </source>
</evidence>
<proteinExistence type="predicted"/>
<dbReference type="Pfam" id="PF01728">
    <property type="entry name" value="FtsJ"/>
    <property type="match status" value="2"/>
</dbReference>
<organism evidence="9">
    <name type="scientific">Theileria annulata</name>
    <dbReference type="NCBI Taxonomy" id="5874"/>
    <lineage>
        <taxon>Eukaryota</taxon>
        <taxon>Sar</taxon>
        <taxon>Alveolata</taxon>
        <taxon>Apicomplexa</taxon>
        <taxon>Aconoidasida</taxon>
        <taxon>Piroplasmida</taxon>
        <taxon>Theileriidae</taxon>
        <taxon>Theileria</taxon>
    </lineage>
</organism>
<evidence type="ECO:0000256" key="2">
    <source>
        <dbReference type="ARBA" id="ARBA00021134"/>
    </source>
</evidence>
<feature type="domain" description="Adrift-type SAM-dependent 2'-O-MTase" evidence="8">
    <location>
        <begin position="147"/>
        <end position="346"/>
    </location>
</feature>
<dbReference type="GO" id="GO:0120550">
    <property type="term" value="F:methyltransferase cap2 activity"/>
    <property type="evidence" value="ECO:0007669"/>
    <property type="project" value="UniProtKB-EC"/>
</dbReference>
<evidence type="ECO:0000256" key="7">
    <source>
        <dbReference type="SAM" id="MobiDB-lite"/>
    </source>
</evidence>
<dbReference type="InterPro" id="IPR002877">
    <property type="entry name" value="RNA_MeTrfase_FtsJ_dom"/>
</dbReference>
<dbReference type="InterPro" id="IPR050851">
    <property type="entry name" value="mRNA_Cap_2O-Ribose_MeTrfase"/>
</dbReference>
<feature type="region of interest" description="Disordered" evidence="7">
    <location>
        <begin position="981"/>
        <end position="1007"/>
    </location>
</feature>
<feature type="compositionally biased region" description="Polar residues" evidence="7">
    <location>
        <begin position="981"/>
        <end position="996"/>
    </location>
</feature>
<evidence type="ECO:0000256" key="5">
    <source>
        <dbReference type="ARBA" id="ARBA00022691"/>
    </source>
</evidence>
<dbReference type="AlphaFoldDB" id="A0A3B0MYC5"/>
<dbReference type="Gene3D" id="3.40.50.12760">
    <property type="match status" value="2"/>
</dbReference>
<evidence type="ECO:0000256" key="4">
    <source>
        <dbReference type="ARBA" id="ARBA00022679"/>
    </source>
</evidence>
<dbReference type="GO" id="GO:0005737">
    <property type="term" value="C:cytoplasm"/>
    <property type="evidence" value="ECO:0007669"/>
    <property type="project" value="TreeGrafter"/>
</dbReference>
<evidence type="ECO:0000313" key="9">
    <source>
        <dbReference type="EMBL" id="SVP92520.1"/>
    </source>
</evidence>
<dbReference type="PROSITE" id="PS51614">
    <property type="entry name" value="SAM_MT_ADRIFT"/>
    <property type="match status" value="1"/>
</dbReference>